<organism evidence="3 4">
    <name type="scientific">Meiothermus taiwanensis</name>
    <dbReference type="NCBI Taxonomy" id="172827"/>
    <lineage>
        <taxon>Bacteria</taxon>
        <taxon>Thermotogati</taxon>
        <taxon>Deinococcota</taxon>
        <taxon>Deinococci</taxon>
        <taxon>Thermales</taxon>
        <taxon>Thermaceae</taxon>
        <taxon>Meiothermus</taxon>
    </lineage>
</organism>
<dbReference type="AlphaFoldDB" id="A0A399DYS5"/>
<comment type="caution">
    <text evidence="3">The sequence shown here is derived from an EMBL/GenBank/DDBJ whole genome shotgun (WGS) entry which is preliminary data.</text>
</comment>
<gene>
    <name evidence="3" type="ORF">Mcate_01740</name>
</gene>
<evidence type="ECO:0000256" key="1">
    <source>
        <dbReference type="SAM" id="Phobius"/>
    </source>
</evidence>
<feature type="transmembrane region" description="Helical" evidence="1">
    <location>
        <begin position="20"/>
        <end position="37"/>
    </location>
</feature>
<proteinExistence type="predicted"/>
<dbReference type="Proteomes" id="UP000266089">
    <property type="component" value="Unassembled WGS sequence"/>
</dbReference>
<feature type="domain" description="H repeat-associated protein N-terminal" evidence="2">
    <location>
        <begin position="5"/>
        <end position="86"/>
    </location>
</feature>
<dbReference type="EMBL" id="QWKX01000042">
    <property type="protein sequence ID" value="RIH76468.1"/>
    <property type="molecule type" value="Genomic_DNA"/>
</dbReference>
<evidence type="ECO:0000313" key="3">
    <source>
        <dbReference type="EMBL" id="RIH76468.1"/>
    </source>
</evidence>
<dbReference type="KEGG" id="mtai:Mtai_v1c29850"/>
<dbReference type="KEGG" id="mtai:Mtai_v1c29130"/>
<dbReference type="Pfam" id="PF13808">
    <property type="entry name" value="DDE_Tnp_1_assoc"/>
    <property type="match status" value="1"/>
</dbReference>
<keyword evidence="1" id="KW-1133">Transmembrane helix</keyword>
<keyword evidence="1" id="KW-0472">Membrane</keyword>
<sequence>MNLREALASLDDPRYQNRRYPLWGVVALVLVAFVCRVDSLRGVARFAQANPFLCKPLGLRKAPGRSSIAQLIRRLDPQALGSALQQVFPELPLPASFPTSTATTSALVADGKVLRGSAKGESPVVRVVELWCEQARHSLAQAQVGGREDEALLGLLERMGLEGLAGRVVVADAGFLYPRVAEAIRAKGGITC</sequence>
<evidence type="ECO:0000259" key="2">
    <source>
        <dbReference type="Pfam" id="PF13808"/>
    </source>
</evidence>
<dbReference type="RefSeq" id="WP_027887990.1">
    <property type="nucleotide sequence ID" value="NZ_JBHSXZ010000056.1"/>
</dbReference>
<reference evidence="3 4" key="1">
    <citation type="submission" date="2018-08" db="EMBL/GenBank/DDBJ databases">
        <title>Meiothermus cateniformans JCM 15151 genome sequencing project.</title>
        <authorList>
            <person name="Da Costa M.S."/>
            <person name="Albuquerque L."/>
            <person name="Raposo P."/>
            <person name="Froufe H.J.C."/>
            <person name="Barroso C.S."/>
            <person name="Egas C."/>
        </authorList>
    </citation>
    <scope>NUCLEOTIDE SEQUENCE [LARGE SCALE GENOMIC DNA]</scope>
    <source>
        <strain evidence="3 4">JCM 15151</strain>
    </source>
</reference>
<evidence type="ECO:0000313" key="4">
    <source>
        <dbReference type="Proteomes" id="UP000266089"/>
    </source>
</evidence>
<dbReference type="InterPro" id="IPR032806">
    <property type="entry name" value="YbfD_N"/>
</dbReference>
<keyword evidence="1" id="KW-0812">Transmembrane</keyword>
<protein>
    <recommendedName>
        <fullName evidence="2">H repeat-associated protein N-terminal domain-containing protein</fullName>
    </recommendedName>
</protein>
<name>A0A399DYS5_9DEIN</name>
<accession>A0A399DYS5</accession>